<protein>
    <recommendedName>
        <fullName evidence="4">Beta-barrel assembly-enhancing protease</fullName>
    </recommendedName>
</protein>
<keyword evidence="2" id="KW-0802">TPR repeat</keyword>
<dbReference type="Gene3D" id="1.25.40.10">
    <property type="entry name" value="Tetratricopeptide repeat domain"/>
    <property type="match status" value="1"/>
</dbReference>
<organism evidence="3">
    <name type="scientific">bioreactor metagenome</name>
    <dbReference type="NCBI Taxonomy" id="1076179"/>
    <lineage>
        <taxon>unclassified sequences</taxon>
        <taxon>metagenomes</taxon>
        <taxon>ecological metagenomes</taxon>
    </lineage>
</organism>
<dbReference type="Pfam" id="PF14559">
    <property type="entry name" value="TPR_19"/>
    <property type="match status" value="1"/>
</dbReference>
<comment type="caution">
    <text evidence="3">The sequence shown here is derived from an EMBL/GenBank/DDBJ whole genome shotgun (WGS) entry which is preliminary data.</text>
</comment>
<evidence type="ECO:0000256" key="2">
    <source>
        <dbReference type="ARBA" id="ARBA00022803"/>
    </source>
</evidence>
<dbReference type="GO" id="GO:0060271">
    <property type="term" value="P:cilium assembly"/>
    <property type="evidence" value="ECO:0007669"/>
    <property type="project" value="TreeGrafter"/>
</dbReference>
<gene>
    <name evidence="3" type="ORF">SDC9_39176</name>
</gene>
<dbReference type="PANTHER" id="PTHR44186">
    <property type="match status" value="1"/>
</dbReference>
<dbReference type="InterPro" id="IPR019734">
    <property type="entry name" value="TPR_rpt"/>
</dbReference>
<evidence type="ECO:0000313" key="3">
    <source>
        <dbReference type="EMBL" id="MPL93051.1"/>
    </source>
</evidence>
<accession>A0A644VNW1</accession>
<dbReference type="SMART" id="SM00028">
    <property type="entry name" value="TPR"/>
    <property type="match status" value="5"/>
</dbReference>
<sequence>MTASQIDSTYKAVVGLLQSGKLKLAFDKTRMLVNELQWGDINDQFEEMLQNYRLMLQYFITGVEDPDRKIIYNKLIAKLININALLREELMMRNATSFEFTQKRYFPHKLHFSSTADLYDSLLYFHQQKAMLDDVSPDAEKEAKRLRNNFEKLLPDLFAVFWLNTRIRGDEKRVFQQILHVSYPGDLEKSLLISALTLNLWRMFDEEKLLLLLDACTHENMAVRQRALVGLCFILTKHNSLMPYYPAVRNRLVVLADDISIVEHLKNIIMLIIGTTETDRITKKMKEEILPEVMKISPMIKDKLDAENLMKSDEWDEENPEWNEILEQSGVADKLQELTELQMEGADVYMSTFSMLKNFPFFNETAHWFLAFDPDFSAVQELFEKNDKSILAAFLNNSVICNSDKYSFCLSALQMPYSQRDIMSRTFKAEAEQLEEISKDEAILNPNLTARNIARQYIQDLFRFFRIHPHHIDFQDMFNFSLDIHQTGFFDLLVSGSDIKTQVAEYYFTKKLYSQAIVLFSELIEEQEPSAALYQKIGFAYQKNSQIREALDAYIKSDMILPDDVWTVKKIALCFRLTGNYEKALEHYKHADFLKPHQYNTKMQIANCLIGLNRHKEALHIYADMEKTDPDNEKLWKAISWCAFVSKNIHQADYYMEKVLSNVPDATDLLNAGHIAFCKKDRSTALKHYQNSLELRDGNLQLTIDQINKDREFLILNGVLPDEITLLSDELSFRTEQ</sequence>
<dbReference type="SUPFAM" id="SSF48452">
    <property type="entry name" value="TPR-like"/>
    <property type="match status" value="1"/>
</dbReference>
<dbReference type="InterPro" id="IPR011990">
    <property type="entry name" value="TPR-like_helical_dom_sf"/>
</dbReference>
<dbReference type="AlphaFoldDB" id="A0A644VNW1"/>
<dbReference type="GO" id="GO:0061512">
    <property type="term" value="P:protein localization to cilium"/>
    <property type="evidence" value="ECO:0007669"/>
    <property type="project" value="TreeGrafter"/>
</dbReference>
<dbReference type="GO" id="GO:0036064">
    <property type="term" value="C:ciliary basal body"/>
    <property type="evidence" value="ECO:0007669"/>
    <property type="project" value="TreeGrafter"/>
</dbReference>
<dbReference type="PROSITE" id="PS50005">
    <property type="entry name" value="TPR"/>
    <property type="match status" value="1"/>
</dbReference>
<dbReference type="PANTHER" id="PTHR44186:SF1">
    <property type="entry name" value="BARDET-BIEDL SYNDROME 4 PROTEIN"/>
    <property type="match status" value="1"/>
</dbReference>
<proteinExistence type="predicted"/>
<name>A0A644VNW1_9ZZZZ</name>
<keyword evidence="1" id="KW-0677">Repeat</keyword>
<reference evidence="3" key="1">
    <citation type="submission" date="2019-08" db="EMBL/GenBank/DDBJ databases">
        <authorList>
            <person name="Kucharzyk K."/>
            <person name="Murdoch R.W."/>
            <person name="Higgins S."/>
            <person name="Loffler F."/>
        </authorList>
    </citation>
    <scope>NUCLEOTIDE SEQUENCE</scope>
</reference>
<evidence type="ECO:0008006" key="4">
    <source>
        <dbReference type="Google" id="ProtNLM"/>
    </source>
</evidence>
<dbReference type="EMBL" id="VSSQ01000379">
    <property type="protein sequence ID" value="MPL93051.1"/>
    <property type="molecule type" value="Genomic_DNA"/>
</dbReference>
<evidence type="ECO:0000256" key="1">
    <source>
        <dbReference type="ARBA" id="ARBA00022737"/>
    </source>
</evidence>